<feature type="active site" description="Proton donor/acceptor" evidence="7">
    <location>
        <position position="189"/>
    </location>
</feature>
<dbReference type="OrthoDB" id="9778711at2"/>
<dbReference type="PIRSF" id="PIRSF001357">
    <property type="entry name" value="DeoC"/>
    <property type="match status" value="1"/>
</dbReference>
<dbReference type="InterPro" id="IPR002915">
    <property type="entry name" value="DeoC/FbaB/LacD_aldolase"/>
</dbReference>
<dbReference type="InterPro" id="IPR011343">
    <property type="entry name" value="DeoC"/>
</dbReference>
<dbReference type="HAMAP" id="MF_00114">
    <property type="entry name" value="DeoC_type1"/>
    <property type="match status" value="1"/>
</dbReference>
<dbReference type="AlphaFoldDB" id="R4KII4"/>
<dbReference type="PANTHER" id="PTHR10889">
    <property type="entry name" value="DEOXYRIBOSE-PHOSPHATE ALDOLASE"/>
    <property type="match status" value="1"/>
</dbReference>
<dbReference type="EC" id="4.1.2.4" evidence="7"/>
<dbReference type="RefSeq" id="WP_006521002.1">
    <property type="nucleotide sequence ID" value="NC_021184.1"/>
</dbReference>
<keyword evidence="3 7" id="KW-0456">Lyase</keyword>
<dbReference type="GO" id="GO:0006018">
    <property type="term" value="P:2-deoxyribose 1-phosphate catabolic process"/>
    <property type="evidence" value="ECO:0007669"/>
    <property type="project" value="UniProtKB-UniRule"/>
</dbReference>
<evidence type="ECO:0000256" key="4">
    <source>
        <dbReference type="ARBA" id="ARBA00023270"/>
    </source>
</evidence>
<accession>R4KII4</accession>
<keyword evidence="9" id="KW-1185">Reference proteome</keyword>
<evidence type="ECO:0000256" key="3">
    <source>
        <dbReference type="ARBA" id="ARBA00023239"/>
    </source>
</evidence>
<protein>
    <recommendedName>
        <fullName evidence="7">Deoxyribose-phosphate aldolase</fullName>
        <shortName evidence="7">DERA</shortName>
        <ecNumber evidence="7">4.1.2.4</ecNumber>
    </recommendedName>
    <alternativeName>
        <fullName evidence="7">2-deoxy-D-ribose 5-phosphate aldolase</fullName>
    </alternativeName>
    <alternativeName>
        <fullName evidence="7">Phosphodeoxyriboaldolase</fullName>
        <shortName evidence="7">Deoxyriboaldolase</shortName>
    </alternativeName>
</protein>
<dbReference type="Proteomes" id="UP000013520">
    <property type="component" value="Chromosome"/>
</dbReference>
<comment type="function">
    <text evidence="6 7">Catalyzes a reversible aldol reaction between acetaldehyde and D-glyceraldehyde 3-phosphate to generate 2-deoxy-D-ribose 5-phosphate.</text>
</comment>
<dbReference type="HOGENOM" id="CLU_053595_0_1_9"/>
<dbReference type="PANTHER" id="PTHR10889:SF1">
    <property type="entry name" value="DEOXYRIBOSE-PHOSPHATE ALDOLASE"/>
    <property type="match status" value="1"/>
</dbReference>
<dbReference type="Gene3D" id="3.20.20.70">
    <property type="entry name" value="Aldolase class I"/>
    <property type="match status" value="1"/>
</dbReference>
<keyword evidence="2 7" id="KW-0963">Cytoplasm</keyword>
<dbReference type="CDD" id="cd00959">
    <property type="entry name" value="DeoC"/>
    <property type="match status" value="1"/>
</dbReference>
<evidence type="ECO:0000313" key="9">
    <source>
        <dbReference type="Proteomes" id="UP000013520"/>
    </source>
</evidence>
<dbReference type="KEGG" id="dgi:Desgi_0798"/>
<evidence type="ECO:0000256" key="1">
    <source>
        <dbReference type="ARBA" id="ARBA00010936"/>
    </source>
</evidence>
<organism evidence="8 9">
    <name type="scientific">Desulfoscipio gibsoniae DSM 7213</name>
    <dbReference type="NCBI Taxonomy" id="767817"/>
    <lineage>
        <taxon>Bacteria</taxon>
        <taxon>Bacillati</taxon>
        <taxon>Bacillota</taxon>
        <taxon>Clostridia</taxon>
        <taxon>Eubacteriales</taxon>
        <taxon>Desulfallaceae</taxon>
        <taxon>Desulfoscipio</taxon>
    </lineage>
</organism>
<evidence type="ECO:0000256" key="2">
    <source>
        <dbReference type="ARBA" id="ARBA00022490"/>
    </source>
</evidence>
<dbReference type="GO" id="GO:0005737">
    <property type="term" value="C:cytoplasm"/>
    <property type="evidence" value="ECO:0007669"/>
    <property type="project" value="UniProtKB-SubCell"/>
</dbReference>
<evidence type="ECO:0000313" key="8">
    <source>
        <dbReference type="EMBL" id="AGL00350.1"/>
    </source>
</evidence>
<evidence type="ECO:0000256" key="6">
    <source>
        <dbReference type="ARBA" id="ARBA00056337"/>
    </source>
</evidence>
<dbReference type="SUPFAM" id="SSF51569">
    <property type="entry name" value="Aldolase"/>
    <property type="match status" value="1"/>
</dbReference>
<dbReference type="GO" id="GO:0016052">
    <property type="term" value="P:carbohydrate catabolic process"/>
    <property type="evidence" value="ECO:0007669"/>
    <property type="project" value="TreeGrafter"/>
</dbReference>
<reference evidence="8 9" key="1">
    <citation type="submission" date="2012-01" db="EMBL/GenBank/DDBJ databases">
        <title>Complete sequence of Desulfotomaculum gibsoniae DSM 7213.</title>
        <authorList>
            <consortium name="US DOE Joint Genome Institute"/>
            <person name="Lucas S."/>
            <person name="Han J."/>
            <person name="Lapidus A."/>
            <person name="Cheng J.-F."/>
            <person name="Goodwin L."/>
            <person name="Pitluck S."/>
            <person name="Peters L."/>
            <person name="Ovchinnikova G."/>
            <person name="Teshima H."/>
            <person name="Detter J.C."/>
            <person name="Han C."/>
            <person name="Tapia R."/>
            <person name="Land M."/>
            <person name="Hauser L."/>
            <person name="Kyrpides N."/>
            <person name="Ivanova N."/>
            <person name="Pagani I."/>
            <person name="Parshina S."/>
            <person name="Plugge C."/>
            <person name="Muyzer G."/>
            <person name="Kuever J."/>
            <person name="Ivanova A."/>
            <person name="Nazina T."/>
            <person name="Klenk H.-P."/>
            <person name="Brambilla E."/>
            <person name="Spring S."/>
            <person name="Stams A.F."/>
            <person name="Woyke T."/>
        </authorList>
    </citation>
    <scope>NUCLEOTIDE SEQUENCE [LARGE SCALE GENOMIC DNA]</scope>
    <source>
        <strain evidence="8 9">DSM 7213</strain>
    </source>
</reference>
<dbReference type="InterPro" id="IPR013785">
    <property type="entry name" value="Aldolase_TIM"/>
</dbReference>
<feature type="active site" description="Schiff-base intermediate with acetaldehyde" evidence="7">
    <location>
        <position position="160"/>
    </location>
</feature>
<keyword evidence="4 7" id="KW-0704">Schiff base</keyword>
<gene>
    <name evidence="7" type="primary">deoC</name>
    <name evidence="8" type="ORF">Desgi_0798</name>
</gene>
<dbReference type="Pfam" id="PF01791">
    <property type="entry name" value="DeoC"/>
    <property type="match status" value="1"/>
</dbReference>
<dbReference type="EMBL" id="CP003273">
    <property type="protein sequence ID" value="AGL00350.1"/>
    <property type="molecule type" value="Genomic_DNA"/>
</dbReference>
<proteinExistence type="inferred from homology"/>
<dbReference type="GO" id="GO:0004139">
    <property type="term" value="F:deoxyribose-phosphate aldolase activity"/>
    <property type="evidence" value="ECO:0007669"/>
    <property type="project" value="UniProtKB-UniRule"/>
</dbReference>
<dbReference type="NCBIfam" id="TIGR00126">
    <property type="entry name" value="deoC"/>
    <property type="match status" value="1"/>
</dbReference>
<dbReference type="eggNOG" id="COG0274">
    <property type="taxonomic scope" value="Bacteria"/>
</dbReference>
<dbReference type="GO" id="GO:0009264">
    <property type="term" value="P:deoxyribonucleotide catabolic process"/>
    <property type="evidence" value="ECO:0007669"/>
    <property type="project" value="UniProtKB-UniRule"/>
</dbReference>
<dbReference type="SMART" id="SM01133">
    <property type="entry name" value="DeoC"/>
    <property type="match status" value="1"/>
</dbReference>
<dbReference type="InterPro" id="IPR028581">
    <property type="entry name" value="DeoC_typeI"/>
</dbReference>
<dbReference type="FunFam" id="3.20.20.70:FF:000044">
    <property type="entry name" value="Deoxyribose-phosphate aldolase"/>
    <property type="match status" value="1"/>
</dbReference>
<feature type="active site" description="Proton donor/acceptor" evidence="7">
    <location>
        <position position="94"/>
    </location>
</feature>
<comment type="catalytic activity">
    <reaction evidence="5 7">
        <text>2-deoxy-D-ribose 5-phosphate = D-glyceraldehyde 3-phosphate + acetaldehyde</text>
        <dbReference type="Rhea" id="RHEA:12821"/>
        <dbReference type="ChEBI" id="CHEBI:15343"/>
        <dbReference type="ChEBI" id="CHEBI:59776"/>
        <dbReference type="ChEBI" id="CHEBI:62877"/>
        <dbReference type="EC" id="4.1.2.4"/>
    </reaction>
</comment>
<dbReference type="STRING" id="767817.Desgi_0798"/>
<comment type="pathway">
    <text evidence="7">Carbohydrate degradation; 2-deoxy-D-ribose 1-phosphate degradation; D-glyceraldehyde 3-phosphate and acetaldehyde from 2-deoxy-alpha-D-ribose 1-phosphate: step 2/2.</text>
</comment>
<comment type="subcellular location">
    <subcellularLocation>
        <location evidence="7">Cytoplasm</location>
    </subcellularLocation>
</comment>
<name>R4KII4_9FIRM</name>
<evidence type="ECO:0000256" key="7">
    <source>
        <dbReference type="HAMAP-Rule" id="MF_00114"/>
    </source>
</evidence>
<sequence length="232" mass="23994">MEITKTKLAGMIDHTLLKPTATRGDIIKLCGEAREYNFAAVCFNPYWVPLAAGQLAGSGVAVCTVIGFPLGATSTAAKAGEAAHAVQNGALEVDMVINIGVLMERHTEIVLEDIRAVVEASRSQNPASITKVIIETCYLSREQKILACQLAARAGAQFVKTSTGFGPGGAAVEDVALMRAAVGPEMGVKASGGIKTAEQALAMIKAGASRIGASAGVDIMQELKESACSFAK</sequence>
<evidence type="ECO:0000256" key="5">
    <source>
        <dbReference type="ARBA" id="ARBA00048791"/>
    </source>
</evidence>
<dbReference type="UniPathway" id="UPA00002">
    <property type="reaction ID" value="UER00468"/>
</dbReference>
<comment type="similarity">
    <text evidence="1 7">Belongs to the DeoC/FbaB aldolase family. DeoC type 1 subfamily.</text>
</comment>